<protein>
    <recommendedName>
        <fullName evidence="4">B3/B4 tRNA-binding domain-containing protein</fullName>
    </recommendedName>
</protein>
<evidence type="ECO:0000313" key="6">
    <source>
        <dbReference type="Proteomes" id="UP000318571"/>
    </source>
</evidence>
<evidence type="ECO:0000313" key="5">
    <source>
        <dbReference type="EMBL" id="TRY72380.1"/>
    </source>
</evidence>
<dbReference type="GO" id="GO:0006432">
    <property type="term" value="P:phenylalanyl-tRNA aminoacylation"/>
    <property type="evidence" value="ECO:0007669"/>
    <property type="project" value="InterPro"/>
</dbReference>
<comment type="caution">
    <text evidence="5">The sequence shown here is derived from an EMBL/GenBank/DDBJ whole genome shotgun (WGS) entry which is preliminary data.</text>
</comment>
<keyword evidence="2" id="KW-0677">Repeat</keyword>
<dbReference type="InterPro" id="IPR001611">
    <property type="entry name" value="Leu-rich_rpt"/>
</dbReference>
<dbReference type="PANTHER" id="PTHR10947">
    <property type="entry name" value="PHENYLALANYL-TRNA SYNTHETASE BETA CHAIN AND LEUCINE-RICH REPEAT-CONTAINING PROTEIN 47"/>
    <property type="match status" value="1"/>
</dbReference>
<keyword evidence="6" id="KW-1185">Reference proteome</keyword>
<evidence type="ECO:0000256" key="3">
    <source>
        <dbReference type="SAM" id="MobiDB-lite"/>
    </source>
</evidence>
<dbReference type="InterPro" id="IPR020825">
    <property type="entry name" value="Phe-tRNA_synthase-like_B3/B4"/>
</dbReference>
<sequence length="532" mass="58126">MSTWPEVERARQENRRELKLSGATLSERLASNGGSLCEPLFQLTHLNLLDLSSCPTLVHVSDQLGQLTNLSSLLLNQNGITSLSGPALSHLTKLKVLDVSGNQLTAIPDQISALTALTTLNLANNAIESMPVLKELKSLAHVDLGGNQLKDLSFICHEDLSLLATLVVAKNRLEALDPNLAKLVSLKKLDASDNPLPSVPGELADLSRMKELLLQNNPLQDNRLKKMVAQKGTKPVLDYIRQNCPRTGTDAAESTGEPGKKGKGKKGKKNAVKEVANELDEACDVLEVLHIRDESPLIVVEDITKDIRPYIIGCLIRGVDLSGPNLKKFIQLQTKLHDTVCEKRLAATIATHDLAKIVPGKILYTAKTPDSLHIQPLNQNRAFSAPALVQHLRDQAEAVRKEKKRNTFSGIHQYLNLLKDKAVYACLVDELGTTLSFPPITNSDVSKIGPETRDILVEVTSTVKLATAKTVCDALLRDMLELGLGQPTPEGQRGLQVEQMRIEDAQGNLKVIYPSKTDLTFEGSHAIQIIRP</sequence>
<dbReference type="GO" id="GO:0003723">
    <property type="term" value="F:RNA binding"/>
    <property type="evidence" value="ECO:0007669"/>
    <property type="project" value="InterPro"/>
</dbReference>
<dbReference type="SMART" id="SM00369">
    <property type="entry name" value="LRR_TYP"/>
    <property type="match status" value="6"/>
</dbReference>
<dbReference type="Gene3D" id="3.80.10.10">
    <property type="entry name" value="Ribonuclease Inhibitor"/>
    <property type="match status" value="1"/>
</dbReference>
<accession>A0A553P407</accession>
<dbReference type="SMART" id="SM00873">
    <property type="entry name" value="B3_4"/>
    <property type="match status" value="1"/>
</dbReference>
<dbReference type="PROSITE" id="PS51450">
    <property type="entry name" value="LRR"/>
    <property type="match status" value="2"/>
</dbReference>
<dbReference type="InterPro" id="IPR005146">
    <property type="entry name" value="B3/B4_tRNA-bd"/>
</dbReference>
<dbReference type="SUPFAM" id="SSF52058">
    <property type="entry name" value="L domain-like"/>
    <property type="match status" value="1"/>
</dbReference>
<evidence type="ECO:0000256" key="1">
    <source>
        <dbReference type="ARBA" id="ARBA00022614"/>
    </source>
</evidence>
<feature type="region of interest" description="Disordered" evidence="3">
    <location>
        <begin position="247"/>
        <end position="270"/>
    </location>
</feature>
<dbReference type="InterPro" id="IPR045060">
    <property type="entry name" value="Phe-tRNA-ligase_IIc_bsu"/>
</dbReference>
<feature type="compositionally biased region" description="Basic residues" evidence="3">
    <location>
        <begin position="261"/>
        <end position="270"/>
    </location>
</feature>
<dbReference type="Gene3D" id="3.50.40.10">
    <property type="entry name" value="Phenylalanyl-trna Synthetase, Chain B, domain 3"/>
    <property type="match status" value="1"/>
</dbReference>
<dbReference type="Pfam" id="PF13855">
    <property type="entry name" value="LRR_8"/>
    <property type="match status" value="2"/>
</dbReference>
<dbReference type="PANTHER" id="PTHR10947:SF3">
    <property type="entry name" value="LEUCINE-RICH REPEAT-CONTAINING PROTEIN 47"/>
    <property type="match status" value="1"/>
</dbReference>
<feature type="domain" description="B3/B4 tRNA-binding" evidence="4">
    <location>
        <begin position="307"/>
        <end position="484"/>
    </location>
</feature>
<dbReference type="GO" id="GO:0004826">
    <property type="term" value="F:phenylalanine-tRNA ligase activity"/>
    <property type="evidence" value="ECO:0007669"/>
    <property type="project" value="InterPro"/>
</dbReference>
<dbReference type="InterPro" id="IPR032675">
    <property type="entry name" value="LRR_dom_sf"/>
</dbReference>
<dbReference type="AlphaFoldDB" id="A0A553P407"/>
<organism evidence="5 6">
    <name type="scientific">Tigriopus californicus</name>
    <name type="common">Marine copepod</name>
    <dbReference type="NCBI Taxonomy" id="6832"/>
    <lineage>
        <taxon>Eukaryota</taxon>
        <taxon>Metazoa</taxon>
        <taxon>Ecdysozoa</taxon>
        <taxon>Arthropoda</taxon>
        <taxon>Crustacea</taxon>
        <taxon>Multicrustacea</taxon>
        <taxon>Hexanauplia</taxon>
        <taxon>Copepoda</taxon>
        <taxon>Harpacticoida</taxon>
        <taxon>Harpacticidae</taxon>
        <taxon>Tigriopus</taxon>
    </lineage>
</organism>
<reference evidence="5 6" key="1">
    <citation type="journal article" date="2018" name="Nat. Ecol. Evol.">
        <title>Genomic signatures of mitonuclear coevolution across populations of Tigriopus californicus.</title>
        <authorList>
            <person name="Barreto F.S."/>
            <person name="Watson E.T."/>
            <person name="Lima T.G."/>
            <person name="Willett C.S."/>
            <person name="Edmands S."/>
            <person name="Li W."/>
            <person name="Burton R.S."/>
        </authorList>
    </citation>
    <scope>NUCLEOTIDE SEQUENCE [LARGE SCALE GENOMIC DNA]</scope>
    <source>
        <strain evidence="5 6">San Diego</strain>
    </source>
</reference>
<dbReference type="Proteomes" id="UP000318571">
    <property type="component" value="Chromosome 7"/>
</dbReference>
<dbReference type="OMA" id="YDVKPPT"/>
<evidence type="ECO:0000259" key="4">
    <source>
        <dbReference type="SMART" id="SM00873"/>
    </source>
</evidence>
<dbReference type="STRING" id="6832.A0A553P407"/>
<keyword evidence="1" id="KW-0433">Leucine-rich repeat</keyword>
<dbReference type="OrthoDB" id="67933at2759"/>
<dbReference type="EMBL" id="VCGU01000008">
    <property type="protein sequence ID" value="TRY72380.1"/>
    <property type="molecule type" value="Genomic_DNA"/>
</dbReference>
<evidence type="ECO:0000256" key="2">
    <source>
        <dbReference type="ARBA" id="ARBA00022737"/>
    </source>
</evidence>
<name>A0A553P407_TIGCA</name>
<proteinExistence type="predicted"/>
<gene>
    <name evidence="5" type="ORF">TCAL_04746</name>
</gene>
<dbReference type="InterPro" id="IPR003591">
    <property type="entry name" value="Leu-rich_rpt_typical-subtyp"/>
</dbReference>
<dbReference type="SMART" id="SM00364">
    <property type="entry name" value="LRR_BAC"/>
    <property type="match status" value="3"/>
</dbReference>